<dbReference type="AlphaFoldDB" id="A0A0A9AHF2"/>
<protein>
    <submittedName>
        <fullName evidence="1">Uncharacterized protein</fullName>
    </submittedName>
</protein>
<evidence type="ECO:0000313" key="1">
    <source>
        <dbReference type="EMBL" id="JAD51084.1"/>
    </source>
</evidence>
<reference evidence="1" key="2">
    <citation type="journal article" date="2015" name="Data Brief">
        <title>Shoot transcriptome of the giant reed, Arundo donax.</title>
        <authorList>
            <person name="Barrero R.A."/>
            <person name="Guerrero F.D."/>
            <person name="Moolhuijzen P."/>
            <person name="Goolsby J.A."/>
            <person name="Tidwell J."/>
            <person name="Bellgard S.E."/>
            <person name="Bellgard M.I."/>
        </authorList>
    </citation>
    <scope>NUCLEOTIDE SEQUENCE</scope>
    <source>
        <tissue evidence="1">Shoot tissue taken approximately 20 cm above the soil surface</tissue>
    </source>
</reference>
<reference evidence="1" key="1">
    <citation type="submission" date="2014-09" db="EMBL/GenBank/DDBJ databases">
        <authorList>
            <person name="Magalhaes I.L.F."/>
            <person name="Oliveira U."/>
            <person name="Santos F.R."/>
            <person name="Vidigal T.H.D.A."/>
            <person name="Brescovit A.D."/>
            <person name="Santos A.J."/>
        </authorList>
    </citation>
    <scope>NUCLEOTIDE SEQUENCE</scope>
    <source>
        <tissue evidence="1">Shoot tissue taken approximately 20 cm above the soil surface</tissue>
    </source>
</reference>
<name>A0A0A9AHF2_ARUDO</name>
<organism evidence="1">
    <name type="scientific">Arundo donax</name>
    <name type="common">Giant reed</name>
    <name type="synonym">Donax arundinaceus</name>
    <dbReference type="NCBI Taxonomy" id="35708"/>
    <lineage>
        <taxon>Eukaryota</taxon>
        <taxon>Viridiplantae</taxon>
        <taxon>Streptophyta</taxon>
        <taxon>Embryophyta</taxon>
        <taxon>Tracheophyta</taxon>
        <taxon>Spermatophyta</taxon>
        <taxon>Magnoliopsida</taxon>
        <taxon>Liliopsida</taxon>
        <taxon>Poales</taxon>
        <taxon>Poaceae</taxon>
        <taxon>PACMAD clade</taxon>
        <taxon>Arundinoideae</taxon>
        <taxon>Arundineae</taxon>
        <taxon>Arundo</taxon>
    </lineage>
</organism>
<dbReference type="EMBL" id="GBRH01246811">
    <property type="protein sequence ID" value="JAD51084.1"/>
    <property type="molecule type" value="Transcribed_RNA"/>
</dbReference>
<proteinExistence type="predicted"/>
<accession>A0A0A9AHF2</accession>
<sequence length="50" mass="5864">MKPAATPTTVRVAVVRAPVMWNSTRDFCQQKKLDLPTLQMFQREYRMNAH</sequence>